<keyword evidence="5" id="KW-0443">Lipid metabolism</keyword>
<proteinExistence type="inferred from homology"/>
<dbReference type="EC" id="1.3.99.4" evidence="8"/>
<evidence type="ECO:0000256" key="4">
    <source>
        <dbReference type="ARBA" id="ARBA00023002"/>
    </source>
</evidence>
<evidence type="ECO:0000256" key="5">
    <source>
        <dbReference type="ARBA" id="ARBA00023221"/>
    </source>
</evidence>
<dbReference type="STRING" id="471856.Jden_0142"/>
<evidence type="ECO:0000256" key="2">
    <source>
        <dbReference type="ARBA" id="ARBA00022630"/>
    </source>
</evidence>
<dbReference type="eggNOG" id="COG1053">
    <property type="taxonomic scope" value="Bacteria"/>
</dbReference>
<dbReference type="Gene3D" id="3.50.50.60">
    <property type="entry name" value="FAD/NAD(P)-binding domain"/>
    <property type="match status" value="2"/>
</dbReference>
<dbReference type="EMBL" id="CP001706">
    <property type="protein sequence ID" value="ACV07817.1"/>
    <property type="molecule type" value="Genomic_DNA"/>
</dbReference>
<sequence length="553" mass="58562">MSNTNPTVDVLVVGSGAAALTAALSAADAGQSVLVVESTTHIGGSTAMSGGGAWLPNNPIMKEAGVTDSYEQARTYMDAVIRVGAPASTPERRDAFVRTSPTLVSWLRDLGFEWVYGKGYSDYHPEEPGGMAIGRAVEGAAWNVKKLSPADRALIRAGVPIPMHTFEVGTFMRAFVSLKGFAKAVQIIGVRTIGGRLVGRQLMTCGQSMIGQLLHLARQKNITIWTDAPLIALTTDGGRVTGARIDKQGRRVTVTAERGVIIGAGGFAHNADMRNTYGPHPASTQWTSANPGDTGLPITAAQEVGADVAIMDEAWWGPTALDPATGTPSFLVSERSWPHTMIVDSAGRRFMNESASYVDCGHAQYAHNQDTPAIPAWMIMESRHRNRYPFGFALPRMTPKKMIESGYFVVADTLEELAQKIGVDPTGLVDEAQKFSTFAESGKDTDFGRGDSAYDHVYGDPAYTKNPNLGAISKGPFYATAIYPGDLGTKGGIVTDEHARALRADGTVIEGLYAAGNSSASVMGDRYPGPGSTIGPAMVFGYIAGQHAATVAS</sequence>
<comment type="similarity">
    <text evidence="7">Belongs to the FAD-dependent oxidoreductase 2 family. 3-oxosteroid dehydrogenase subfamily.</text>
</comment>
<keyword evidence="5" id="KW-0753">Steroid metabolism</keyword>
<dbReference type="AlphaFoldDB" id="C7QYH0"/>
<dbReference type="FunFam" id="3.50.50.60:FF:000208">
    <property type="entry name" value="3-ketosteroid dehydrogenase"/>
    <property type="match status" value="1"/>
</dbReference>
<dbReference type="InterPro" id="IPR003953">
    <property type="entry name" value="FAD-dep_OxRdtase_2_FAD-bd"/>
</dbReference>
<feature type="domain" description="FAD-dependent oxidoreductase 2 FAD-binding" evidence="10">
    <location>
        <begin position="9"/>
        <end position="534"/>
    </location>
</feature>
<evidence type="ECO:0000313" key="11">
    <source>
        <dbReference type="EMBL" id="ACV07817.1"/>
    </source>
</evidence>
<evidence type="ECO:0000256" key="1">
    <source>
        <dbReference type="ARBA" id="ARBA00001974"/>
    </source>
</evidence>
<reference evidence="11 12" key="1">
    <citation type="journal article" date="2009" name="Stand. Genomic Sci.">
        <title>Complete genome sequence of Jonesia denitrificans type strain (Prevot 55134).</title>
        <authorList>
            <person name="Pukall R."/>
            <person name="Gehrich-Schroter G."/>
            <person name="Lapidus A."/>
            <person name="Nolan M."/>
            <person name="Glavina Del Rio T."/>
            <person name="Lucas S."/>
            <person name="Chen F."/>
            <person name="Tice H."/>
            <person name="Pitluck S."/>
            <person name="Cheng J.F."/>
            <person name="Copeland A."/>
            <person name="Saunders E."/>
            <person name="Brettin T."/>
            <person name="Detter J.C."/>
            <person name="Bruce D."/>
            <person name="Goodwin L."/>
            <person name="Pati A."/>
            <person name="Ivanova N."/>
            <person name="Mavromatis K."/>
            <person name="Ovchinnikova G."/>
            <person name="Chen A."/>
            <person name="Palaniappan K."/>
            <person name="Land M."/>
            <person name="Hauser L."/>
            <person name="Chang Y.J."/>
            <person name="Jeffries C.D."/>
            <person name="Chain P."/>
            <person name="Goker M."/>
            <person name="Bristow J."/>
            <person name="Eisen J.A."/>
            <person name="Markowitz V."/>
            <person name="Hugenholtz P."/>
            <person name="Kyrpides N.C."/>
            <person name="Klenk H.P."/>
            <person name="Han C."/>
        </authorList>
    </citation>
    <scope>NUCLEOTIDE SEQUENCE [LARGE SCALE GENOMIC DNA]</scope>
    <source>
        <strain evidence="12">ATCC 14870 / DSM 20603 / BCRC 15368 / CIP 55.134 / JCM 11481 / NBRC 15587 / NCTC 10816 / Prevot 55134</strain>
    </source>
</reference>
<dbReference type="SUPFAM" id="SSF51905">
    <property type="entry name" value="FAD/NAD(P)-binding domain"/>
    <property type="match status" value="1"/>
</dbReference>
<dbReference type="GO" id="GO:0008202">
    <property type="term" value="P:steroid metabolic process"/>
    <property type="evidence" value="ECO:0007669"/>
    <property type="project" value="UniProtKB-KW"/>
</dbReference>
<dbReference type="KEGG" id="jde:Jden_0142"/>
<evidence type="ECO:0000256" key="7">
    <source>
        <dbReference type="ARBA" id="ARBA00061147"/>
    </source>
</evidence>
<dbReference type="Pfam" id="PF00890">
    <property type="entry name" value="FAD_binding_2"/>
    <property type="match status" value="1"/>
</dbReference>
<accession>C7QYH0</accession>
<dbReference type="PANTHER" id="PTHR43400">
    <property type="entry name" value="FUMARATE REDUCTASE"/>
    <property type="match status" value="1"/>
</dbReference>
<evidence type="ECO:0000259" key="10">
    <source>
        <dbReference type="Pfam" id="PF00890"/>
    </source>
</evidence>
<evidence type="ECO:0000256" key="3">
    <source>
        <dbReference type="ARBA" id="ARBA00022827"/>
    </source>
</evidence>
<dbReference type="PANTHER" id="PTHR43400:SF10">
    <property type="entry name" value="3-OXOSTEROID 1-DEHYDROGENASE"/>
    <property type="match status" value="1"/>
</dbReference>
<dbReference type="GO" id="GO:0047571">
    <property type="term" value="F:3-oxosteroid 1-dehydrogenase activity"/>
    <property type="evidence" value="ECO:0007669"/>
    <property type="project" value="UniProtKB-EC"/>
</dbReference>
<dbReference type="InterPro" id="IPR036188">
    <property type="entry name" value="FAD/NAD-bd_sf"/>
</dbReference>
<keyword evidence="4" id="KW-0560">Oxidoreductase</keyword>
<keyword evidence="2" id="KW-0285">Flavoprotein</keyword>
<evidence type="ECO:0000256" key="6">
    <source>
        <dbReference type="ARBA" id="ARBA00051951"/>
    </source>
</evidence>
<keyword evidence="12" id="KW-1185">Reference proteome</keyword>
<comment type="catalytic activity">
    <reaction evidence="6">
        <text>a 3-oxosteroid + A = a 3-oxo-Delta(1)-steroid + AH2</text>
        <dbReference type="Rhea" id="RHEA:13329"/>
        <dbReference type="ChEBI" id="CHEBI:13193"/>
        <dbReference type="ChEBI" id="CHEBI:17499"/>
        <dbReference type="ChEBI" id="CHEBI:20156"/>
        <dbReference type="ChEBI" id="CHEBI:47788"/>
        <dbReference type="EC" id="1.3.99.4"/>
    </reaction>
</comment>
<protein>
    <recommendedName>
        <fullName evidence="9">3-oxosteroid 1-dehydrogenase</fullName>
        <ecNumber evidence="8">1.3.99.4</ecNumber>
    </recommendedName>
</protein>
<comment type="cofactor">
    <cofactor evidence="1">
        <name>FAD</name>
        <dbReference type="ChEBI" id="CHEBI:57692"/>
    </cofactor>
</comment>
<dbReference type="HOGENOM" id="CLU_011398_4_2_11"/>
<evidence type="ECO:0000256" key="8">
    <source>
        <dbReference type="ARBA" id="ARBA00066536"/>
    </source>
</evidence>
<dbReference type="Proteomes" id="UP000000628">
    <property type="component" value="Chromosome"/>
</dbReference>
<dbReference type="InterPro" id="IPR027477">
    <property type="entry name" value="Succ_DH/fumarate_Rdtase_cat_sf"/>
</dbReference>
<name>C7QYH0_JONDD</name>
<gene>
    <name evidence="11" type="ordered locus">Jden_0142</name>
</gene>
<evidence type="ECO:0000313" key="12">
    <source>
        <dbReference type="Proteomes" id="UP000000628"/>
    </source>
</evidence>
<dbReference type="SUPFAM" id="SSF56425">
    <property type="entry name" value="Succinate dehydrogenase/fumarate reductase flavoprotein, catalytic domain"/>
    <property type="match status" value="1"/>
</dbReference>
<keyword evidence="3" id="KW-0274">FAD</keyword>
<evidence type="ECO:0000256" key="9">
    <source>
        <dbReference type="ARBA" id="ARBA00069709"/>
    </source>
</evidence>
<dbReference type="RefSeq" id="WP_012805922.1">
    <property type="nucleotide sequence ID" value="NC_013174.1"/>
</dbReference>
<dbReference type="InterPro" id="IPR050315">
    <property type="entry name" value="FAD-oxidoreductase_2"/>
</dbReference>
<dbReference type="PRINTS" id="PR00411">
    <property type="entry name" value="PNDRDTASEI"/>
</dbReference>
<dbReference type="OrthoDB" id="9813348at2"/>
<organism evidence="11 12">
    <name type="scientific">Jonesia denitrificans (strain ATCC 14870 / DSM 20603 / BCRC 15368 / CIP 55.134 / JCM 11481 / NBRC 15587 / NCTC 10816 / Prevot 55134)</name>
    <name type="common">Listeria denitrificans</name>
    <dbReference type="NCBI Taxonomy" id="471856"/>
    <lineage>
        <taxon>Bacteria</taxon>
        <taxon>Bacillati</taxon>
        <taxon>Actinomycetota</taxon>
        <taxon>Actinomycetes</taxon>
        <taxon>Micrococcales</taxon>
        <taxon>Jonesiaceae</taxon>
        <taxon>Jonesia</taxon>
    </lineage>
</organism>